<dbReference type="Proteomes" id="UP000277424">
    <property type="component" value="Unassembled WGS sequence"/>
</dbReference>
<gene>
    <name evidence="1" type="ORF">BCL74_2061</name>
</gene>
<reference evidence="1 2" key="1">
    <citation type="submission" date="2018-10" db="EMBL/GenBank/DDBJ databases">
        <title>Comparative analysis of microorganisms from saline springs in Andes Mountain Range, Colombia.</title>
        <authorList>
            <person name="Rubin E."/>
        </authorList>
    </citation>
    <scope>NUCLEOTIDE SEQUENCE [LARGE SCALE GENOMIC DNA]</scope>
    <source>
        <strain evidence="1 2">USBA 36</strain>
    </source>
</reference>
<dbReference type="AlphaFoldDB" id="A0A420WGK4"/>
<name>A0A420WGK4_9PROT</name>
<comment type="caution">
    <text evidence="1">The sequence shown here is derived from an EMBL/GenBank/DDBJ whole genome shotgun (WGS) entry which is preliminary data.</text>
</comment>
<proteinExistence type="predicted"/>
<accession>A0A420WGK4</accession>
<dbReference type="RefSeq" id="WP_121219713.1">
    <property type="nucleotide sequence ID" value="NZ_RBIG01000002.1"/>
</dbReference>
<dbReference type="OrthoDB" id="8398988at2"/>
<dbReference type="EMBL" id="RBIG01000002">
    <property type="protein sequence ID" value="RKQ70121.1"/>
    <property type="molecule type" value="Genomic_DNA"/>
</dbReference>
<sequence length="107" mass="12408">MNLDGFLAREGRDVILRRSTGQYPNRPWADVPLRAFVRGLRPEEMRPGVQKNQQMMICSDREMLAAAWPAPPRHGDRVIDGDRTMTVIEAERMIWRGSTRYNIRIEG</sequence>
<evidence type="ECO:0000313" key="2">
    <source>
        <dbReference type="Proteomes" id="UP000277424"/>
    </source>
</evidence>
<evidence type="ECO:0000313" key="1">
    <source>
        <dbReference type="EMBL" id="RKQ70121.1"/>
    </source>
</evidence>
<protein>
    <submittedName>
        <fullName evidence="1">Uncharacterized protein</fullName>
    </submittedName>
</protein>
<organism evidence="1 2">
    <name type="scientific">Oceanibaculum indicum</name>
    <dbReference type="NCBI Taxonomy" id="526216"/>
    <lineage>
        <taxon>Bacteria</taxon>
        <taxon>Pseudomonadati</taxon>
        <taxon>Pseudomonadota</taxon>
        <taxon>Alphaproteobacteria</taxon>
        <taxon>Rhodospirillales</taxon>
        <taxon>Oceanibaculaceae</taxon>
        <taxon>Oceanibaculum</taxon>
    </lineage>
</organism>